<dbReference type="InterPro" id="IPR017439">
    <property type="entry name" value="Amidohydrolase"/>
</dbReference>
<dbReference type="GO" id="GO:0019877">
    <property type="term" value="P:diaminopimelate biosynthetic process"/>
    <property type="evidence" value="ECO:0007669"/>
    <property type="project" value="UniProtKB-ARBA"/>
</dbReference>
<organism evidence="4 5">
    <name type="scientific">Echinicola vietnamensis (strain DSM 17526 / LMG 23754 / KMM 6221)</name>
    <dbReference type="NCBI Taxonomy" id="926556"/>
    <lineage>
        <taxon>Bacteria</taxon>
        <taxon>Pseudomonadati</taxon>
        <taxon>Bacteroidota</taxon>
        <taxon>Cytophagia</taxon>
        <taxon>Cytophagales</taxon>
        <taxon>Cyclobacteriaceae</taxon>
        <taxon>Echinicola</taxon>
    </lineage>
</organism>
<feature type="binding site" evidence="2">
    <location>
        <position position="169"/>
    </location>
    <ligand>
        <name>Mn(2+)</name>
        <dbReference type="ChEBI" id="CHEBI:29035"/>
        <label>2</label>
    </ligand>
</feature>
<dbReference type="eggNOG" id="COG1473">
    <property type="taxonomic scope" value="Bacteria"/>
</dbReference>
<dbReference type="Gene3D" id="3.40.630.10">
    <property type="entry name" value="Zn peptidases"/>
    <property type="match status" value="1"/>
</dbReference>
<dbReference type="Proteomes" id="UP000010796">
    <property type="component" value="Chromosome"/>
</dbReference>
<dbReference type="InterPro" id="IPR002933">
    <property type="entry name" value="Peptidase_M20"/>
</dbReference>
<dbReference type="InterPro" id="IPR011650">
    <property type="entry name" value="Peptidase_M20_dimer"/>
</dbReference>
<accession>L0FUA4</accession>
<feature type="binding site" evidence="2">
    <location>
        <position position="135"/>
    </location>
    <ligand>
        <name>Mn(2+)</name>
        <dbReference type="ChEBI" id="CHEBI:29035"/>
        <label>2</label>
    </ligand>
</feature>
<gene>
    <name evidence="4" type="ordered locus">Echvi_0302</name>
</gene>
<evidence type="ECO:0000313" key="4">
    <source>
        <dbReference type="EMBL" id="AGA76593.1"/>
    </source>
</evidence>
<dbReference type="HOGENOM" id="CLU_023257_0_1_10"/>
<dbReference type="FunFam" id="3.30.70.360:FF:000001">
    <property type="entry name" value="N-acetyldiaminopimelate deacetylase"/>
    <property type="match status" value="1"/>
</dbReference>
<protein>
    <submittedName>
        <fullName evidence="4">Amidohydrolase</fullName>
    </submittedName>
</protein>
<keyword evidence="5" id="KW-1185">Reference proteome</keyword>
<dbReference type="KEGG" id="evi:Echvi_0302"/>
<feature type="binding site" evidence="2">
    <location>
        <position position="133"/>
    </location>
    <ligand>
        <name>Mn(2+)</name>
        <dbReference type="ChEBI" id="CHEBI:29035"/>
        <label>2</label>
    </ligand>
</feature>
<name>L0FUA4_ECHVK</name>
<evidence type="ECO:0000313" key="5">
    <source>
        <dbReference type="Proteomes" id="UP000010796"/>
    </source>
</evidence>
<comment type="cofactor">
    <cofactor evidence="2">
        <name>Mn(2+)</name>
        <dbReference type="ChEBI" id="CHEBI:29035"/>
    </cofactor>
    <text evidence="2">The Mn(2+) ion enhances activity.</text>
</comment>
<dbReference type="PANTHER" id="PTHR11014">
    <property type="entry name" value="PEPTIDASE M20 FAMILY MEMBER"/>
    <property type="match status" value="1"/>
</dbReference>
<dbReference type="NCBIfam" id="TIGR01891">
    <property type="entry name" value="amidohydrolases"/>
    <property type="match status" value="1"/>
</dbReference>
<feature type="binding site" evidence="2">
    <location>
        <position position="402"/>
    </location>
    <ligand>
        <name>Mn(2+)</name>
        <dbReference type="ChEBI" id="CHEBI:29035"/>
        <label>2</label>
    </ligand>
</feature>
<dbReference type="SUPFAM" id="SSF53187">
    <property type="entry name" value="Zn-dependent exopeptidases"/>
    <property type="match status" value="1"/>
</dbReference>
<dbReference type="PIRSF" id="PIRSF005962">
    <property type="entry name" value="Pept_M20D_amidohydro"/>
    <property type="match status" value="1"/>
</dbReference>
<evidence type="ECO:0000256" key="1">
    <source>
        <dbReference type="ARBA" id="ARBA00022801"/>
    </source>
</evidence>
<dbReference type="OrthoDB" id="9776731at2"/>
<dbReference type="SUPFAM" id="SSF55031">
    <property type="entry name" value="Bacterial exopeptidase dimerisation domain"/>
    <property type="match status" value="1"/>
</dbReference>
<dbReference type="InterPro" id="IPR036264">
    <property type="entry name" value="Bact_exopeptidase_dim_dom"/>
</dbReference>
<evidence type="ECO:0000256" key="2">
    <source>
        <dbReference type="PIRSR" id="PIRSR005962-1"/>
    </source>
</evidence>
<dbReference type="Pfam" id="PF01546">
    <property type="entry name" value="Peptidase_M20"/>
    <property type="match status" value="1"/>
</dbReference>
<dbReference type="STRING" id="926556.Echvi_0302"/>
<dbReference type="AlphaFoldDB" id="L0FUA4"/>
<keyword evidence="2" id="KW-0464">Manganese</keyword>
<proteinExistence type="predicted"/>
<reference evidence="5" key="1">
    <citation type="submission" date="2012-02" db="EMBL/GenBank/DDBJ databases">
        <title>The complete genome of Echinicola vietnamensis DSM 17526.</title>
        <authorList>
            <person name="Lucas S."/>
            <person name="Copeland A."/>
            <person name="Lapidus A."/>
            <person name="Glavina del Rio T."/>
            <person name="Dalin E."/>
            <person name="Tice H."/>
            <person name="Bruce D."/>
            <person name="Goodwin L."/>
            <person name="Pitluck S."/>
            <person name="Peters L."/>
            <person name="Ovchinnikova G."/>
            <person name="Teshima H."/>
            <person name="Kyrpides N."/>
            <person name="Mavromatis K."/>
            <person name="Ivanova N."/>
            <person name="Brettin T."/>
            <person name="Detter J.C."/>
            <person name="Han C."/>
            <person name="Larimer F."/>
            <person name="Land M."/>
            <person name="Hauser L."/>
            <person name="Markowitz V."/>
            <person name="Cheng J.-F."/>
            <person name="Hugenholtz P."/>
            <person name="Woyke T."/>
            <person name="Wu D."/>
            <person name="Brambilla E."/>
            <person name="Klenk H.-P."/>
            <person name="Eisen J.A."/>
        </authorList>
    </citation>
    <scope>NUCLEOTIDE SEQUENCE [LARGE SCALE GENOMIC DNA]</scope>
    <source>
        <strain evidence="5">DSM 17526 / LMG 23754 / KMM 6221</strain>
    </source>
</reference>
<dbReference type="PANTHER" id="PTHR11014:SF63">
    <property type="entry name" value="METALLOPEPTIDASE, PUTATIVE (AFU_ORTHOLOGUE AFUA_6G09600)-RELATED"/>
    <property type="match status" value="1"/>
</dbReference>
<evidence type="ECO:0000259" key="3">
    <source>
        <dbReference type="Pfam" id="PF07687"/>
    </source>
</evidence>
<sequence>MSKPYLLLICIFFGGSVWGQSSLHRKIDDQATSIEPKVIEWRRDIHQNPELGNQETRTAKLIASHLRSLGLEVEEKVAVTGVVGLLKGDHPGPTVALRADMDALPVTERNDLPFKSTKKTVYNGQEIGIMHACGHDTHVAILMGVAEVLSSMKNDLHGTVKFIFQPAEEGVFEEGISSWGAKQMVEEGVMDGVDAVFGLHINSQTEVGDIKYRSGPAMAAVDNLKLTVNGRQAHGAYPWSSVDPIVTSSQMISALQTIISRNVNITENPAIVTIGSIHGGVRQNIIPEKVEMLGTVRTYGTAQQELIHQRIHDIATHTAEAAGATVDVDIDKIYPATINDPGLTEKMVNTLKTVAGEEHVIYHDPITGAEDFSYFQQQVPGLFIFLGGMPKGADPTKVAAHHTPDFFIDESGLLLGVRALSYLTVDYMAMDQ</sequence>
<keyword evidence="2" id="KW-0479">Metal-binding</keyword>
<feature type="binding site" evidence="2">
    <location>
        <position position="200"/>
    </location>
    <ligand>
        <name>Mn(2+)</name>
        <dbReference type="ChEBI" id="CHEBI:29035"/>
        <label>2</label>
    </ligand>
</feature>
<dbReference type="RefSeq" id="WP_015264160.1">
    <property type="nucleotide sequence ID" value="NC_019904.1"/>
</dbReference>
<feature type="domain" description="Peptidase M20 dimerisation" evidence="3">
    <location>
        <begin position="224"/>
        <end position="320"/>
    </location>
</feature>
<dbReference type="Gene3D" id="3.30.70.360">
    <property type="match status" value="1"/>
</dbReference>
<dbReference type="EMBL" id="CP003346">
    <property type="protein sequence ID" value="AGA76593.1"/>
    <property type="molecule type" value="Genomic_DNA"/>
</dbReference>
<dbReference type="Pfam" id="PF07687">
    <property type="entry name" value="M20_dimer"/>
    <property type="match status" value="1"/>
</dbReference>
<dbReference type="GO" id="GO:0046872">
    <property type="term" value="F:metal ion binding"/>
    <property type="evidence" value="ECO:0007669"/>
    <property type="project" value="UniProtKB-KW"/>
</dbReference>
<dbReference type="PATRIC" id="fig|926556.3.peg.301"/>
<keyword evidence="1 4" id="KW-0378">Hydrolase</keyword>
<dbReference type="GO" id="GO:0050118">
    <property type="term" value="F:N-acetyldiaminopimelate deacetylase activity"/>
    <property type="evidence" value="ECO:0007669"/>
    <property type="project" value="UniProtKB-ARBA"/>
</dbReference>